<protein>
    <submittedName>
        <fullName evidence="4">DNA replication protein</fullName>
    </submittedName>
</protein>
<evidence type="ECO:0000256" key="1">
    <source>
        <dbReference type="ARBA" id="ARBA00093462"/>
    </source>
</evidence>
<dbReference type="InterPro" id="IPR053843">
    <property type="entry name" value="DnaD_N"/>
</dbReference>
<dbReference type="Pfam" id="PF07261">
    <property type="entry name" value="DnaB_2"/>
    <property type="match status" value="1"/>
</dbReference>
<sequence>MAMNEAWKVWAKGISYGLEMEAVQVPAVLLMHYRKLGLQMSELVLLLELVAFKQNQRDEFPSILQLEQVTGMTSDELSLSLRHLMQSGWITIEEMEDPTTGIHSERYNLTGIYQKIGQHMAEEREAAHQSSKNLKSGTSEDLQDDIDEELEASRNLFAIFEKEFARPLTPMECETISGWLDQDAYPEELILLSLKEAVFAGKVHFRYIDRILLEWSRNRVKTAEDAKAYTQRFRAGRA</sequence>
<dbReference type="Pfam" id="PF21984">
    <property type="entry name" value="DnaD_N"/>
    <property type="match status" value="1"/>
</dbReference>
<feature type="domain" description="DnaB/C C-terminal" evidence="2">
    <location>
        <begin position="157"/>
        <end position="229"/>
    </location>
</feature>
<evidence type="ECO:0000313" key="4">
    <source>
        <dbReference type="EMBL" id="MBP1907248.1"/>
    </source>
</evidence>
<comment type="caution">
    <text evidence="4">The sequence shown here is derived from an EMBL/GenBank/DDBJ whole genome shotgun (WGS) entry which is preliminary data.</text>
</comment>
<dbReference type="InterPro" id="IPR034829">
    <property type="entry name" value="DnaD-like_sf"/>
</dbReference>
<dbReference type="InterPro" id="IPR053162">
    <property type="entry name" value="DnaD"/>
</dbReference>
<dbReference type="InterPro" id="IPR036388">
    <property type="entry name" value="WH-like_DNA-bd_sf"/>
</dbReference>
<dbReference type="Gene3D" id="1.10.10.630">
    <property type="entry name" value="DnaD domain-like"/>
    <property type="match status" value="1"/>
</dbReference>
<dbReference type="InterPro" id="IPR006343">
    <property type="entry name" value="DnaB/C_C"/>
</dbReference>
<dbReference type="EMBL" id="JAGGKG010000024">
    <property type="protein sequence ID" value="MBP1907248.1"/>
    <property type="molecule type" value="Genomic_DNA"/>
</dbReference>
<dbReference type="Proteomes" id="UP001519272">
    <property type="component" value="Unassembled WGS sequence"/>
</dbReference>
<dbReference type="RefSeq" id="WP_210090834.1">
    <property type="nucleotide sequence ID" value="NZ_JAGGKG010000024.1"/>
</dbReference>
<dbReference type="PANTHER" id="PTHR37293">
    <property type="entry name" value="PHAGE REPLICATION PROTEIN-RELATED"/>
    <property type="match status" value="1"/>
</dbReference>
<gene>
    <name evidence="4" type="ORF">J2Z32_003923</name>
</gene>
<accession>A0ABS4FXC9</accession>
<dbReference type="PANTHER" id="PTHR37293:SF6">
    <property type="entry name" value="DNA REPLICATION PROTEIN DNAD"/>
    <property type="match status" value="1"/>
</dbReference>
<reference evidence="4 5" key="1">
    <citation type="submission" date="2021-03" db="EMBL/GenBank/DDBJ databases">
        <title>Genomic Encyclopedia of Type Strains, Phase IV (KMG-IV): sequencing the most valuable type-strain genomes for metagenomic binning, comparative biology and taxonomic classification.</title>
        <authorList>
            <person name="Goeker M."/>
        </authorList>
    </citation>
    <scope>NUCLEOTIDE SEQUENCE [LARGE SCALE GENOMIC DNA]</scope>
    <source>
        <strain evidence="4 5">DSM 14349</strain>
    </source>
</reference>
<evidence type="ECO:0000259" key="2">
    <source>
        <dbReference type="Pfam" id="PF07261"/>
    </source>
</evidence>
<organism evidence="4 5">
    <name type="scientific">Paenibacillus turicensis</name>
    <dbReference type="NCBI Taxonomy" id="160487"/>
    <lineage>
        <taxon>Bacteria</taxon>
        <taxon>Bacillati</taxon>
        <taxon>Bacillota</taxon>
        <taxon>Bacilli</taxon>
        <taxon>Bacillales</taxon>
        <taxon>Paenibacillaceae</taxon>
        <taxon>Paenibacillus</taxon>
    </lineage>
</organism>
<dbReference type="SUPFAM" id="SSF158499">
    <property type="entry name" value="DnaD domain-like"/>
    <property type="match status" value="1"/>
</dbReference>
<evidence type="ECO:0000313" key="5">
    <source>
        <dbReference type="Proteomes" id="UP001519272"/>
    </source>
</evidence>
<comment type="similarity">
    <text evidence="1">Belongs to the DnaB/DnaD family.</text>
</comment>
<feature type="domain" description="DnaD N-terminal" evidence="3">
    <location>
        <begin position="25"/>
        <end position="125"/>
    </location>
</feature>
<evidence type="ECO:0000259" key="3">
    <source>
        <dbReference type="Pfam" id="PF21984"/>
    </source>
</evidence>
<keyword evidence="5" id="KW-1185">Reference proteome</keyword>
<proteinExistence type="inferred from homology"/>
<dbReference type="Gene3D" id="1.10.10.10">
    <property type="entry name" value="Winged helix-like DNA-binding domain superfamily/Winged helix DNA-binding domain"/>
    <property type="match status" value="1"/>
</dbReference>
<name>A0ABS4FXC9_9BACL</name>
<dbReference type="NCBIfam" id="TIGR01446">
    <property type="entry name" value="DnaD_dom"/>
    <property type="match status" value="1"/>
</dbReference>